<accession>A0ABW5MTJ9</accession>
<evidence type="ECO:0000313" key="2">
    <source>
        <dbReference type="EMBL" id="MFD2585784.1"/>
    </source>
</evidence>
<dbReference type="SUPFAM" id="SSF56973">
    <property type="entry name" value="Aerolisin/ETX pore-forming domain"/>
    <property type="match status" value="1"/>
</dbReference>
<evidence type="ECO:0000256" key="1">
    <source>
        <dbReference type="SAM" id="SignalP"/>
    </source>
</evidence>
<keyword evidence="1" id="KW-0732">Signal</keyword>
<protein>
    <recommendedName>
        <fullName evidence="4">DUF5689 domain-containing protein</fullName>
    </recommendedName>
</protein>
<dbReference type="PROSITE" id="PS51257">
    <property type="entry name" value="PROKAR_LIPOPROTEIN"/>
    <property type="match status" value="1"/>
</dbReference>
<evidence type="ECO:0000313" key="3">
    <source>
        <dbReference type="Proteomes" id="UP001597526"/>
    </source>
</evidence>
<organism evidence="2 3">
    <name type="scientific">Croceitalea marina</name>
    <dbReference type="NCBI Taxonomy" id="1775166"/>
    <lineage>
        <taxon>Bacteria</taxon>
        <taxon>Pseudomonadati</taxon>
        <taxon>Bacteroidota</taxon>
        <taxon>Flavobacteriia</taxon>
        <taxon>Flavobacteriales</taxon>
        <taxon>Flavobacteriaceae</taxon>
        <taxon>Croceitalea</taxon>
    </lineage>
</organism>
<dbReference type="Proteomes" id="UP001597526">
    <property type="component" value="Unassembled WGS sequence"/>
</dbReference>
<keyword evidence="3" id="KW-1185">Reference proteome</keyword>
<feature type="signal peptide" evidence="1">
    <location>
        <begin position="1"/>
        <end position="27"/>
    </location>
</feature>
<dbReference type="Gene3D" id="2.170.15.10">
    <property type="entry name" value="Proaerolysin, chain A, domain 3"/>
    <property type="match status" value="1"/>
</dbReference>
<gene>
    <name evidence="2" type="ORF">ACFSQJ_02510</name>
</gene>
<dbReference type="RefSeq" id="WP_377765273.1">
    <property type="nucleotide sequence ID" value="NZ_JBHULB010000006.1"/>
</dbReference>
<feature type="chain" id="PRO_5047266650" description="DUF5689 domain-containing protein" evidence="1">
    <location>
        <begin position="28"/>
        <end position="573"/>
    </location>
</feature>
<reference evidence="3" key="1">
    <citation type="journal article" date="2019" name="Int. J. Syst. Evol. Microbiol.">
        <title>The Global Catalogue of Microorganisms (GCM) 10K type strain sequencing project: providing services to taxonomists for standard genome sequencing and annotation.</title>
        <authorList>
            <consortium name="The Broad Institute Genomics Platform"/>
            <consortium name="The Broad Institute Genome Sequencing Center for Infectious Disease"/>
            <person name="Wu L."/>
            <person name="Ma J."/>
        </authorList>
    </citation>
    <scope>NUCLEOTIDE SEQUENCE [LARGE SCALE GENOMIC DNA]</scope>
    <source>
        <strain evidence="3">KCTC 52368</strain>
    </source>
</reference>
<proteinExistence type="predicted"/>
<comment type="caution">
    <text evidence="2">The sequence shown here is derived from an EMBL/GenBank/DDBJ whole genome shotgun (WGS) entry which is preliminary data.</text>
</comment>
<dbReference type="EMBL" id="JBHULB010000006">
    <property type="protein sequence ID" value="MFD2585784.1"/>
    <property type="molecule type" value="Genomic_DNA"/>
</dbReference>
<sequence length="573" mass="62415">MKTIFKSVQRILSIFLTALVLTITSCSKDTVAPPVDEIIDGGGSGDGNIETGPGIDLESVEKDNGELGLMVNAREITKKGYNTAFADILVEASTGNFSQIDVPIDEFTNIAALRLEIDDLTEEQEAELRDGVELVVTVKDASKAVLEVLNFTKTSFTDSPDELVMPGEGLEDLTDVVKFRSDIPYYIQTYKADGTEIVGGLDNRAFTDGSNLSRTIGFRETDAINYANDTSTAYFFEEIPGKPNVFSFGVRDGEEDRLYAYVNSGSSTGTLNIQTRANRRRNGSNTNTADLLNYQYRIEKAGLGLYTITSLLDEGSIGPFLASGDPVAANIRFGSKSNDGPAFFRIVTFDIDWDIQELETRFTQPILPPANTDAAFNSTLRNCSSGELVQTVGQAETLTSTTFTAWEDTFSVSTTDTYSISATISAEVEGNFFGNKATVGIEVTGGYEFSKTETETNTRSGGLENSRSVTVSTERSITVPPQRATQVSDLYQTYRNIKVPFVQRFRVKGDFQEDGSPLSGEEILTQFNFNSFSGVVTEIGADFIEVTIRGTNTIDRLIDTRTSADNVEPNCGG</sequence>
<evidence type="ECO:0008006" key="4">
    <source>
        <dbReference type="Google" id="ProtNLM"/>
    </source>
</evidence>
<name>A0ABW5MTJ9_9FLAO</name>